<evidence type="ECO:0000256" key="7">
    <source>
        <dbReference type="ARBA" id="ARBA00022975"/>
    </source>
</evidence>
<keyword evidence="7 11" id="KW-0665">Pyrimidine biosynthesis</keyword>
<evidence type="ECO:0000313" key="15">
    <source>
        <dbReference type="EMBL" id="SHE52510.1"/>
    </source>
</evidence>
<keyword evidence="3 11" id="KW-0285">Flavoprotein</keyword>
<keyword evidence="6 11" id="KW-0274">FAD</keyword>
<keyword evidence="2 11" id="KW-0813">Transport</keyword>
<dbReference type="UniPathway" id="UPA00070">
    <property type="reaction ID" value="UER00945"/>
</dbReference>
<dbReference type="PROSITE" id="PS51384">
    <property type="entry name" value="FAD_FR"/>
    <property type="match status" value="1"/>
</dbReference>
<comment type="subunit">
    <text evidence="11">Heterotetramer of 2 PyrK and 2 PyrD type B subunits.</text>
</comment>
<dbReference type="InterPro" id="IPR017938">
    <property type="entry name" value="Riboflavin_synthase-like_b-brl"/>
</dbReference>
<dbReference type="PIRSF" id="PIRSF006816">
    <property type="entry name" value="Cyc3_hyd_g"/>
    <property type="match status" value="1"/>
</dbReference>
<evidence type="ECO:0000256" key="10">
    <source>
        <dbReference type="ARBA" id="ARBA00023014"/>
    </source>
</evidence>
<dbReference type="GO" id="GO:0044205">
    <property type="term" value="P:'de novo' UMP biosynthetic process"/>
    <property type="evidence" value="ECO:0007669"/>
    <property type="project" value="UniProtKB-UniRule"/>
</dbReference>
<evidence type="ECO:0000256" key="2">
    <source>
        <dbReference type="ARBA" id="ARBA00022448"/>
    </source>
</evidence>
<comment type="pathway">
    <text evidence="11">Pyrimidine metabolism; UMP biosynthesis via de novo pathway; orotate from (S)-dihydroorotate (NAD(+) route): step 1/1.</text>
</comment>
<dbReference type="PANTHER" id="PTHR43513">
    <property type="entry name" value="DIHYDROOROTATE DEHYDROGENASE B (NAD(+)), ELECTRON TRANSFER SUBUNIT"/>
    <property type="match status" value="1"/>
</dbReference>
<dbReference type="InterPro" id="IPR019480">
    <property type="entry name" value="Dihydroorotate_DH_Fe-S-bd"/>
</dbReference>
<evidence type="ECO:0000256" key="8">
    <source>
        <dbReference type="ARBA" id="ARBA00022982"/>
    </source>
</evidence>
<comment type="similarity">
    <text evidence="1 11">Belongs to the PyrK family.</text>
</comment>
<evidence type="ECO:0000256" key="13">
    <source>
        <dbReference type="PIRSR" id="PIRSR006816-2"/>
    </source>
</evidence>
<comment type="cofactor">
    <cofactor evidence="13">
        <name>[2Fe-2S] cluster</name>
        <dbReference type="ChEBI" id="CHEBI:190135"/>
    </cofactor>
    <text evidence="13">Binds 1 [2Fe-2S] cluster per subunit.</text>
</comment>
<dbReference type="OrthoDB" id="9789468at2"/>
<dbReference type="SUPFAM" id="SSF52343">
    <property type="entry name" value="Ferredoxin reductase-like, C-terminal NADP-linked domain"/>
    <property type="match status" value="1"/>
</dbReference>
<feature type="binding site" evidence="11 12">
    <location>
        <begin position="53"/>
        <end position="56"/>
    </location>
    <ligand>
        <name>FAD</name>
        <dbReference type="ChEBI" id="CHEBI:57692"/>
    </ligand>
</feature>
<comment type="cofactor">
    <cofactor evidence="11 12">
        <name>FAD</name>
        <dbReference type="ChEBI" id="CHEBI:57692"/>
    </cofactor>
    <text evidence="11 12">Binds 1 FAD per subunit.</text>
</comment>
<reference evidence="16" key="1">
    <citation type="submission" date="2016-11" db="EMBL/GenBank/DDBJ databases">
        <authorList>
            <person name="Varghese N."/>
            <person name="Submissions S."/>
        </authorList>
    </citation>
    <scope>NUCLEOTIDE SEQUENCE [LARGE SCALE GENOMIC DNA]</scope>
    <source>
        <strain evidence="16">DSM 11792</strain>
    </source>
</reference>
<organism evidence="15 16">
    <name type="scientific">Desulfofundulus australicus DSM 11792</name>
    <dbReference type="NCBI Taxonomy" id="1121425"/>
    <lineage>
        <taxon>Bacteria</taxon>
        <taxon>Bacillati</taxon>
        <taxon>Bacillota</taxon>
        <taxon>Clostridia</taxon>
        <taxon>Eubacteriales</taxon>
        <taxon>Peptococcaceae</taxon>
        <taxon>Desulfofundulus</taxon>
    </lineage>
</organism>
<keyword evidence="16" id="KW-1185">Reference proteome</keyword>
<feature type="binding site" evidence="11 13">
    <location>
        <position position="230"/>
    </location>
    <ligand>
        <name>[2Fe-2S] cluster</name>
        <dbReference type="ChEBI" id="CHEBI:190135"/>
    </ligand>
</feature>
<feature type="binding site" evidence="11 12">
    <location>
        <begin position="70"/>
        <end position="72"/>
    </location>
    <ligand>
        <name>FAD</name>
        <dbReference type="ChEBI" id="CHEBI:57692"/>
    </ligand>
</feature>
<name>A0A1M4U7E9_9FIRM</name>
<evidence type="ECO:0000256" key="6">
    <source>
        <dbReference type="ARBA" id="ARBA00022827"/>
    </source>
</evidence>
<feature type="binding site" evidence="11 13">
    <location>
        <position position="225"/>
    </location>
    <ligand>
        <name>[2Fe-2S] cluster</name>
        <dbReference type="ChEBI" id="CHEBI:190135"/>
    </ligand>
</feature>
<evidence type="ECO:0000256" key="4">
    <source>
        <dbReference type="ARBA" id="ARBA00022714"/>
    </source>
</evidence>
<keyword evidence="8 11" id="KW-0249">Electron transport</keyword>
<dbReference type="InterPro" id="IPR017927">
    <property type="entry name" value="FAD-bd_FR_type"/>
</dbReference>
<feature type="binding site" evidence="11 13">
    <location>
        <position position="251"/>
    </location>
    <ligand>
        <name>[2Fe-2S] cluster</name>
        <dbReference type="ChEBI" id="CHEBI:190135"/>
    </ligand>
</feature>
<evidence type="ECO:0000256" key="3">
    <source>
        <dbReference type="ARBA" id="ARBA00022630"/>
    </source>
</evidence>
<evidence type="ECO:0000256" key="12">
    <source>
        <dbReference type="PIRSR" id="PIRSR006816-1"/>
    </source>
</evidence>
<dbReference type="Gene3D" id="2.10.240.10">
    <property type="entry name" value="Dihydroorotate dehydrogenase, electron transfer subunit"/>
    <property type="match status" value="1"/>
</dbReference>
<dbReference type="PRINTS" id="PR00409">
    <property type="entry name" value="PHDIOXRDTASE"/>
</dbReference>
<dbReference type="InterPro" id="IPR023455">
    <property type="entry name" value="Dihydroorotate_DHASE_ETsu"/>
</dbReference>
<proteinExistence type="inferred from homology"/>
<dbReference type="GO" id="GO:0046872">
    <property type="term" value="F:metal ion binding"/>
    <property type="evidence" value="ECO:0007669"/>
    <property type="project" value="UniProtKB-KW"/>
</dbReference>
<comment type="function">
    <text evidence="11">Responsible for channeling the electrons from the oxidation of dihydroorotate from the FMN redox center in the PyrD type B subunit to the ultimate electron acceptor NAD(+).</text>
</comment>
<accession>A0A1M4U7E9</accession>
<dbReference type="Gene3D" id="2.40.30.10">
    <property type="entry name" value="Translation factors"/>
    <property type="match status" value="1"/>
</dbReference>
<dbReference type="SUPFAM" id="SSF63380">
    <property type="entry name" value="Riboflavin synthase domain-like"/>
    <property type="match status" value="1"/>
</dbReference>
<dbReference type="Pfam" id="PF10418">
    <property type="entry name" value="DHODB_Fe-S_bind"/>
    <property type="match status" value="1"/>
</dbReference>
<dbReference type="InterPro" id="IPR050353">
    <property type="entry name" value="PyrK_electron_transfer"/>
</dbReference>
<keyword evidence="5 11" id="KW-0479">Metal-binding</keyword>
<feature type="domain" description="FAD-binding FR-type" evidence="14">
    <location>
        <begin position="2"/>
        <end position="102"/>
    </location>
</feature>
<dbReference type="GO" id="GO:0050660">
    <property type="term" value="F:flavin adenine dinucleotide binding"/>
    <property type="evidence" value="ECO:0007669"/>
    <property type="project" value="InterPro"/>
</dbReference>
<dbReference type="InterPro" id="IPR037117">
    <property type="entry name" value="Dihydroorotate_DH_ele_sf"/>
</dbReference>
<feature type="binding site" evidence="11 12">
    <location>
        <begin position="77"/>
        <end position="78"/>
    </location>
    <ligand>
        <name>FAD</name>
        <dbReference type="ChEBI" id="CHEBI:57692"/>
    </ligand>
</feature>
<dbReference type="RefSeq" id="WP_073162839.1">
    <property type="nucleotide sequence ID" value="NZ_FQUW01000006.1"/>
</dbReference>
<protein>
    <recommendedName>
        <fullName evidence="11">Dihydroorotate dehydrogenase B (NAD(+)), electron transfer subunit</fullName>
    </recommendedName>
    <alternativeName>
        <fullName evidence="11">Dihydroorotate oxidase B, electron transfer subunit</fullName>
    </alternativeName>
</protein>
<comment type="cofactor">
    <cofactor evidence="11">
        <name>[2Fe-2S] cluster</name>
        <dbReference type="ChEBI" id="CHEBI:190135"/>
    </cofactor>
    <text evidence="11">Binds 1 [2Fe-2S] cluster per subunit.</text>
</comment>
<dbReference type="InterPro" id="IPR039261">
    <property type="entry name" value="FNR_nucleotide-bd"/>
</dbReference>
<dbReference type="PANTHER" id="PTHR43513:SF3">
    <property type="entry name" value="DIHYDROOROTATE DEHYDROGENASE B (NAD(+)), ELECTRON TRANSFER SUBUNIT-RELATED"/>
    <property type="match status" value="1"/>
</dbReference>
<evidence type="ECO:0000256" key="5">
    <source>
        <dbReference type="ARBA" id="ARBA00022723"/>
    </source>
</evidence>
<evidence type="ECO:0000256" key="11">
    <source>
        <dbReference type="HAMAP-Rule" id="MF_01211"/>
    </source>
</evidence>
<evidence type="ECO:0000256" key="9">
    <source>
        <dbReference type="ARBA" id="ARBA00023004"/>
    </source>
</evidence>
<keyword evidence="4 11" id="KW-0001">2Fe-2S</keyword>
<gene>
    <name evidence="11" type="primary">pyrK</name>
    <name evidence="15" type="ORF">SAMN02745218_00421</name>
</gene>
<keyword evidence="9 11" id="KW-0408">Iron</keyword>
<sequence length="272" mass="29616">MATDITARIIKQEQVGLGQYRMNLYAPEIASRAVPGQFVYIRCSSSLDPLLRRPLSIHGVNRERGELLLLYQVIGRGTSLLAAKRQGDQLPVMGPLGRGFTLPEPERRVILVGGGIGVAPLVFLGNELVRRKNPVLMLVGARSIHHLPLGREGGNNVPFNVTVATDDGTCGYHGPVTDLLERALAGREVDMVYACGPGGMLRQTAMLLARYGLPGEFSLEERMGCGVGACLSCVCKTTGEGERPFRYRRVCVEGPVFRADQLVWDQEECING</sequence>
<dbReference type="Gene3D" id="3.40.50.80">
    <property type="entry name" value="Nucleotide-binding domain of ferredoxin-NADP reductase (FNR) module"/>
    <property type="match status" value="1"/>
</dbReference>
<dbReference type="AlphaFoldDB" id="A0A1M4U7E9"/>
<dbReference type="EMBL" id="FQUW01000006">
    <property type="protein sequence ID" value="SHE52510.1"/>
    <property type="molecule type" value="Genomic_DNA"/>
</dbReference>
<dbReference type="GO" id="GO:0009055">
    <property type="term" value="F:electron transfer activity"/>
    <property type="evidence" value="ECO:0007669"/>
    <property type="project" value="UniProtKB-UniRule"/>
</dbReference>
<feature type="binding site" evidence="11 13">
    <location>
        <position position="233"/>
    </location>
    <ligand>
        <name>[2Fe-2S] cluster</name>
        <dbReference type="ChEBI" id="CHEBI:190135"/>
    </ligand>
</feature>
<dbReference type="HAMAP" id="MF_01211">
    <property type="entry name" value="DHODB_Fe_S_bind"/>
    <property type="match status" value="1"/>
</dbReference>
<dbReference type="GO" id="GO:0016491">
    <property type="term" value="F:oxidoreductase activity"/>
    <property type="evidence" value="ECO:0007669"/>
    <property type="project" value="InterPro"/>
</dbReference>
<keyword evidence="10 11" id="KW-0411">Iron-sulfur</keyword>
<evidence type="ECO:0000256" key="1">
    <source>
        <dbReference type="ARBA" id="ARBA00006422"/>
    </source>
</evidence>
<evidence type="ECO:0000313" key="16">
    <source>
        <dbReference type="Proteomes" id="UP000184196"/>
    </source>
</evidence>
<dbReference type="GO" id="GO:0051537">
    <property type="term" value="F:2 iron, 2 sulfur cluster binding"/>
    <property type="evidence" value="ECO:0007669"/>
    <property type="project" value="UniProtKB-KW"/>
</dbReference>
<dbReference type="CDD" id="cd06218">
    <property type="entry name" value="DHOD_e_trans"/>
    <property type="match status" value="1"/>
</dbReference>
<evidence type="ECO:0000259" key="14">
    <source>
        <dbReference type="PROSITE" id="PS51384"/>
    </source>
</evidence>
<dbReference type="InterPro" id="IPR012165">
    <property type="entry name" value="Cyt_c3_hydrogenase_gsu"/>
</dbReference>
<dbReference type="Proteomes" id="UP000184196">
    <property type="component" value="Unassembled WGS sequence"/>
</dbReference>